<keyword evidence="6" id="KW-0547">Nucleotide-binding</keyword>
<comment type="catalytic activity">
    <reaction evidence="12">
        <text>diphthine-[translation elongation factor 2] + NH4(+) + ATP = diphthamide-[translation elongation factor 2] + AMP + diphosphate + H(+)</text>
        <dbReference type="Rhea" id="RHEA:19753"/>
        <dbReference type="Rhea" id="RHEA-COMP:10172"/>
        <dbReference type="Rhea" id="RHEA-COMP:10174"/>
        <dbReference type="ChEBI" id="CHEBI:15378"/>
        <dbReference type="ChEBI" id="CHEBI:16692"/>
        <dbReference type="ChEBI" id="CHEBI:28938"/>
        <dbReference type="ChEBI" id="CHEBI:30616"/>
        <dbReference type="ChEBI" id="CHEBI:33019"/>
        <dbReference type="ChEBI" id="CHEBI:82696"/>
        <dbReference type="ChEBI" id="CHEBI:456215"/>
        <dbReference type="EC" id="6.3.1.14"/>
    </reaction>
</comment>
<evidence type="ECO:0000256" key="7">
    <source>
        <dbReference type="ARBA" id="ARBA00022840"/>
    </source>
</evidence>
<evidence type="ECO:0000256" key="2">
    <source>
        <dbReference type="ARBA" id="ARBA00008496"/>
    </source>
</evidence>
<dbReference type="SUPFAM" id="SSF55298">
    <property type="entry name" value="YjgF-like"/>
    <property type="match status" value="2"/>
</dbReference>
<gene>
    <name evidence="14" type="ORF">SPHA_29659</name>
</gene>
<dbReference type="InterPro" id="IPR030662">
    <property type="entry name" value="DPH6/MJ0570"/>
</dbReference>
<dbReference type="CDD" id="cd01994">
    <property type="entry name" value="AANH_PF0828-like"/>
    <property type="match status" value="1"/>
</dbReference>
<evidence type="ECO:0000256" key="1">
    <source>
        <dbReference type="ARBA" id="ARBA00005156"/>
    </source>
</evidence>
<dbReference type="InterPro" id="IPR002761">
    <property type="entry name" value="Diphthami_syn_dom"/>
</dbReference>
<dbReference type="FunFam" id="3.40.50.620:FF:000069">
    <property type="entry name" value="diphthine--ammonia ligase"/>
    <property type="match status" value="1"/>
</dbReference>
<dbReference type="Gene3D" id="3.40.50.620">
    <property type="entry name" value="HUPs"/>
    <property type="match status" value="1"/>
</dbReference>
<dbReference type="PANTHER" id="PTHR12196:SF2">
    <property type="entry name" value="DIPHTHINE--AMMONIA LIGASE"/>
    <property type="match status" value="1"/>
</dbReference>
<comment type="caution">
    <text evidence="14">The sequence shown here is derived from an EMBL/GenBank/DDBJ whole genome shotgun (WGS) entry which is preliminary data.</text>
</comment>
<comment type="pathway">
    <text evidence="1">Protein modification; peptidyl-diphthamide biosynthesis.</text>
</comment>
<keyword evidence="5 14" id="KW-0436">Ligase</keyword>
<accession>A0A812C9Z0</accession>
<dbReference type="GO" id="GO:0005524">
    <property type="term" value="F:ATP binding"/>
    <property type="evidence" value="ECO:0007669"/>
    <property type="project" value="UniProtKB-KW"/>
</dbReference>
<dbReference type="Gene3D" id="3.90.1490.10">
    <property type="entry name" value="putative n-type atp pyrophosphatase, domain 2"/>
    <property type="match status" value="1"/>
</dbReference>
<dbReference type="GO" id="GO:0017178">
    <property type="term" value="F:diphthine-ammonia ligase activity"/>
    <property type="evidence" value="ECO:0007669"/>
    <property type="project" value="UniProtKB-EC"/>
</dbReference>
<dbReference type="UniPathway" id="UPA00559"/>
<evidence type="ECO:0000256" key="3">
    <source>
        <dbReference type="ARBA" id="ARBA00012089"/>
    </source>
</evidence>
<evidence type="ECO:0000256" key="9">
    <source>
        <dbReference type="ARBA" id="ARBA00031202"/>
    </source>
</evidence>
<dbReference type="InterPro" id="IPR035959">
    <property type="entry name" value="RutC-like_sf"/>
</dbReference>
<dbReference type="AlphaFoldDB" id="A0A812C9Z0"/>
<reference evidence="14" key="1">
    <citation type="submission" date="2021-01" db="EMBL/GenBank/DDBJ databases">
        <authorList>
            <person name="Li R."/>
            <person name="Bekaert M."/>
        </authorList>
    </citation>
    <scope>NUCLEOTIDE SEQUENCE</scope>
    <source>
        <strain evidence="14">Farmed</strain>
    </source>
</reference>
<dbReference type="OrthoDB" id="686384at2759"/>
<keyword evidence="15" id="KW-1185">Reference proteome</keyword>
<dbReference type="EMBL" id="CAHIKZ030001184">
    <property type="protein sequence ID" value="CAE1255530.1"/>
    <property type="molecule type" value="Genomic_DNA"/>
</dbReference>
<keyword evidence="7" id="KW-0067">ATP-binding</keyword>
<evidence type="ECO:0000313" key="15">
    <source>
        <dbReference type="Proteomes" id="UP000597762"/>
    </source>
</evidence>
<evidence type="ECO:0000256" key="11">
    <source>
        <dbReference type="ARBA" id="ARBA00032849"/>
    </source>
</evidence>
<dbReference type="FunFam" id="3.90.1490.10:FF:000001">
    <property type="entry name" value="Diphthine--ammonia ligase"/>
    <property type="match status" value="1"/>
</dbReference>
<organism evidence="14 15">
    <name type="scientific">Acanthosepion pharaonis</name>
    <name type="common">Pharaoh cuttlefish</name>
    <name type="synonym">Sepia pharaonis</name>
    <dbReference type="NCBI Taxonomy" id="158019"/>
    <lineage>
        <taxon>Eukaryota</taxon>
        <taxon>Metazoa</taxon>
        <taxon>Spiralia</taxon>
        <taxon>Lophotrochozoa</taxon>
        <taxon>Mollusca</taxon>
        <taxon>Cephalopoda</taxon>
        <taxon>Coleoidea</taxon>
        <taxon>Decapodiformes</taxon>
        <taxon>Sepiida</taxon>
        <taxon>Sepiina</taxon>
        <taxon>Sepiidae</taxon>
        <taxon>Acanthosepion</taxon>
    </lineage>
</organism>
<dbReference type="InterPro" id="IPR006175">
    <property type="entry name" value="YjgF/YER057c/UK114"/>
</dbReference>
<dbReference type="Pfam" id="PF01042">
    <property type="entry name" value="Ribonuc_L-PSP"/>
    <property type="match status" value="1"/>
</dbReference>
<proteinExistence type="inferred from homology"/>
<evidence type="ECO:0000256" key="10">
    <source>
        <dbReference type="ARBA" id="ARBA00031552"/>
    </source>
</evidence>
<dbReference type="Gene3D" id="3.30.1330.40">
    <property type="entry name" value="RutC-like"/>
    <property type="match status" value="2"/>
</dbReference>
<dbReference type="Pfam" id="PF01902">
    <property type="entry name" value="Diphthami_syn_2"/>
    <property type="match status" value="1"/>
</dbReference>
<dbReference type="Proteomes" id="UP000597762">
    <property type="component" value="Unassembled WGS sequence"/>
</dbReference>
<dbReference type="CDD" id="cd06156">
    <property type="entry name" value="eu_AANH_C_2"/>
    <property type="match status" value="1"/>
</dbReference>
<name>A0A812C9Z0_ACAPH</name>
<evidence type="ECO:0000313" key="14">
    <source>
        <dbReference type="EMBL" id="CAE1255530.1"/>
    </source>
</evidence>
<dbReference type="GO" id="GO:0017183">
    <property type="term" value="P:protein histidyl modification to diphthamide"/>
    <property type="evidence" value="ECO:0007669"/>
    <property type="project" value="UniProtKB-UniPathway"/>
</dbReference>
<evidence type="ECO:0000256" key="6">
    <source>
        <dbReference type="ARBA" id="ARBA00022741"/>
    </source>
</evidence>
<protein>
    <recommendedName>
        <fullName evidence="4">Diphthine--ammonia ligase</fullName>
        <ecNumber evidence="3">6.3.1.14</ecNumber>
    </recommendedName>
    <alternativeName>
        <fullName evidence="9">ATP-binding domain-containing protein 4</fullName>
    </alternativeName>
    <alternativeName>
        <fullName evidence="8">Diphthamide synthase</fullName>
    </alternativeName>
    <alternativeName>
        <fullName evidence="10">Diphthamide synthetase</fullName>
    </alternativeName>
    <alternativeName>
        <fullName evidence="11">Protein DPH6 homolog</fullName>
    </alternativeName>
</protein>
<dbReference type="EC" id="6.3.1.14" evidence="3"/>
<feature type="domain" description="Diphthamide synthase" evidence="13">
    <location>
        <begin position="7"/>
        <end position="236"/>
    </location>
</feature>
<dbReference type="NCBIfam" id="TIGR00290">
    <property type="entry name" value="MJ0570_dom"/>
    <property type="match status" value="1"/>
</dbReference>
<evidence type="ECO:0000256" key="4">
    <source>
        <dbReference type="ARBA" id="ARBA00018426"/>
    </source>
</evidence>
<sequence length="551" mass="61246">MSSKRTMRVIALVSGGKDSCYNMVQCVAEGHKIVALANLRPPDKDEMDSYMFQTVGYQAVELYAEAMGLPLFRRTIEGSSIETGKDYEITSGDEVEDMYELLKMAKEAAQADAVSVGAILSDYQRVRVEHVCSRLKLGVLAYLWRRDQAELLAEMIHAQIKSIIIKVAAMGLLPDKHLSLSLDAIHPTMVRLNREYGLNICGEGGEYETFTLDCPLFKKRIVVDDFEKVIHSDDAFAPVGYVTFKSLHLEEKNSEPATAAELAHLSIKHSQSLIKELFSPEELEKLPEIRCSREADLDVTPAVTITHPIVKEFNGHFWVGNLVGHGNSVTEASHCLIDSLYQCLSLLSADAKNIHAVNLYVKSMSDYDTVNAVYNPCFGLNPPVRVCVEASLPENFFFMMDVAGSFKDDHLARHTMHVQGVSHWAPSNIGPYSQAVKIDGQILMAGQIGLCPATMKLVDHGFVAEARLSLRHVQRVLAAMNPAISLENVNLCVCYVTQTDFIEFAQEEWNRALDKEGLRDDSSESSYPLVEFVVIPVQRLTDISCVLSILL</sequence>
<evidence type="ECO:0000256" key="12">
    <source>
        <dbReference type="ARBA" id="ARBA00048108"/>
    </source>
</evidence>
<comment type="similarity">
    <text evidence="2">Belongs to the Diphthine--ammonia ligase family.</text>
</comment>
<evidence type="ECO:0000259" key="13">
    <source>
        <dbReference type="Pfam" id="PF01902"/>
    </source>
</evidence>
<evidence type="ECO:0000256" key="5">
    <source>
        <dbReference type="ARBA" id="ARBA00022598"/>
    </source>
</evidence>
<dbReference type="SUPFAM" id="SSF52402">
    <property type="entry name" value="Adenine nucleotide alpha hydrolases-like"/>
    <property type="match status" value="1"/>
</dbReference>
<evidence type="ECO:0000256" key="8">
    <source>
        <dbReference type="ARBA" id="ARBA00029814"/>
    </source>
</evidence>
<dbReference type="InterPro" id="IPR014729">
    <property type="entry name" value="Rossmann-like_a/b/a_fold"/>
</dbReference>
<dbReference type="PANTHER" id="PTHR12196">
    <property type="entry name" value="DOMAIN OF UNKNOWN FUNCTION 71 DUF71 -CONTAINING PROTEIN"/>
    <property type="match status" value="1"/>
</dbReference>